<evidence type="ECO:0000256" key="3">
    <source>
        <dbReference type="ARBA" id="ARBA00023315"/>
    </source>
</evidence>
<dbReference type="PANTHER" id="PTHR10993">
    <property type="entry name" value="OCTANOYLTRANSFERASE"/>
    <property type="match status" value="1"/>
</dbReference>
<feature type="binding site" evidence="5">
    <location>
        <begin position="116"/>
        <end position="118"/>
    </location>
    <ligand>
        <name>substrate</name>
    </ligand>
</feature>
<accession>A0ABT7QKX4</accession>
<dbReference type="NCBIfam" id="TIGR00214">
    <property type="entry name" value="lipB"/>
    <property type="match status" value="1"/>
</dbReference>
<evidence type="ECO:0000256" key="2">
    <source>
        <dbReference type="ARBA" id="ARBA00022679"/>
    </source>
</evidence>
<reference evidence="8" key="2">
    <citation type="journal article" date="2023" name="Microbiome">
        <title>Synthase-selected sorting approach identifies a beta-lactone synthase in a nudibranch symbiotic bacterium.</title>
        <authorList>
            <person name="Dzunkova M."/>
            <person name="La Clair J.J."/>
            <person name="Tyml T."/>
            <person name="Doud D."/>
            <person name="Schulz F."/>
            <person name="Piquer-Esteban S."/>
            <person name="Porcel Sanchis D."/>
            <person name="Osborn A."/>
            <person name="Robinson D."/>
            <person name="Louie K.B."/>
            <person name="Bowen B.P."/>
            <person name="Bowers R.M."/>
            <person name="Lee J."/>
            <person name="Arnau V."/>
            <person name="Diaz-Villanueva W."/>
            <person name="Stepanauskas R."/>
            <person name="Gosliner T."/>
            <person name="Date S.V."/>
            <person name="Northen T.R."/>
            <person name="Cheng J.F."/>
            <person name="Burkart M.D."/>
            <person name="Woyke T."/>
        </authorList>
    </citation>
    <scope>NUCLEOTIDE SEQUENCE</scope>
    <source>
        <strain evidence="8">Df01</strain>
    </source>
</reference>
<comment type="catalytic activity">
    <reaction evidence="5 6">
        <text>octanoyl-[ACP] + L-lysyl-[protein] = N(6)-octanoyl-L-lysyl-[protein] + holo-[ACP] + H(+)</text>
        <dbReference type="Rhea" id="RHEA:17665"/>
        <dbReference type="Rhea" id="RHEA-COMP:9636"/>
        <dbReference type="Rhea" id="RHEA-COMP:9685"/>
        <dbReference type="Rhea" id="RHEA-COMP:9752"/>
        <dbReference type="Rhea" id="RHEA-COMP:9928"/>
        <dbReference type="ChEBI" id="CHEBI:15378"/>
        <dbReference type="ChEBI" id="CHEBI:29969"/>
        <dbReference type="ChEBI" id="CHEBI:64479"/>
        <dbReference type="ChEBI" id="CHEBI:78463"/>
        <dbReference type="ChEBI" id="CHEBI:78809"/>
        <dbReference type="EC" id="2.3.1.181"/>
    </reaction>
</comment>
<dbReference type="PANTHER" id="PTHR10993:SF7">
    <property type="entry name" value="LIPOYLTRANSFERASE 2, MITOCHONDRIAL-RELATED"/>
    <property type="match status" value="1"/>
</dbReference>
<dbReference type="PROSITE" id="PS51733">
    <property type="entry name" value="BPL_LPL_CATALYTIC"/>
    <property type="match status" value="1"/>
</dbReference>
<comment type="function">
    <text evidence="4 5 6">Catalyzes the transfer of endogenously produced octanoic acid from octanoyl-acyl-carrier-protein onto the lipoyl domains of lipoate-dependent enzymes. Lipoyl-ACP can also act as a substrate although octanoyl-ACP is likely to be the physiological substrate.</text>
</comment>
<dbReference type="EMBL" id="JANQAO010000001">
    <property type="protein sequence ID" value="MDM5147060.1"/>
    <property type="molecule type" value="Genomic_DNA"/>
</dbReference>
<comment type="subcellular location">
    <subcellularLocation>
        <location evidence="5">Cytoplasm</location>
    </subcellularLocation>
</comment>
<sequence>MRDFCDVRTNDTEDELWLLEHPPTYTLGQAGRAEHVLRDNGIPLVRCDRGGQVTYHAPGQIVVYLLLNLRRRRLGLRELVRRLEKAVIVLLSDYGISACGDVTAPGVYVSGSKIAALGLRLRHGCTYHGMSLNVNMDLAPFADINPCGFVDLPVTQLIDLNVTDKMPQVREKLVQQLCRQLGADGPHVTSV</sequence>
<evidence type="ECO:0000256" key="5">
    <source>
        <dbReference type="HAMAP-Rule" id="MF_00013"/>
    </source>
</evidence>
<dbReference type="InterPro" id="IPR020605">
    <property type="entry name" value="Octanoyltransferase_CS"/>
</dbReference>
<dbReference type="EC" id="2.3.1.181" evidence="5 6"/>
<reference evidence="8" key="1">
    <citation type="submission" date="2022-08" db="EMBL/GenBank/DDBJ databases">
        <authorList>
            <person name="Dzunkova M."/>
            <person name="La Clair J."/>
            <person name="Tyml T."/>
            <person name="Doud D."/>
            <person name="Schulz F."/>
            <person name="Piquer S."/>
            <person name="Porcel Sanchis D."/>
            <person name="Osborn A."/>
            <person name="Robinson D."/>
            <person name="Louie K.B."/>
            <person name="Bowen B.P."/>
            <person name="Bowers R."/>
            <person name="Lee J."/>
            <person name="Arnau Llombart V."/>
            <person name="Diaz Villanueva W."/>
            <person name="Gosliner T."/>
            <person name="Northen T."/>
            <person name="Cheng J.-F."/>
            <person name="Burkart M.D."/>
            <person name="Woyke T."/>
        </authorList>
    </citation>
    <scope>NUCLEOTIDE SEQUENCE</scope>
    <source>
        <strain evidence="8">Df01</strain>
    </source>
</reference>
<organism evidence="8 9">
    <name type="scientific">Candidatus Doriopsillibacter californiensis</name>
    <dbReference type="NCBI Taxonomy" id="2970740"/>
    <lineage>
        <taxon>Bacteria</taxon>
        <taxon>Pseudomonadati</taxon>
        <taxon>Pseudomonadota</taxon>
        <taxon>Gammaproteobacteria</taxon>
        <taxon>Candidatus Tethybacterales</taxon>
        <taxon>Candidatus Persebacteraceae</taxon>
        <taxon>Candidatus Doriopsillibacter</taxon>
    </lineage>
</organism>
<protein>
    <recommendedName>
        <fullName evidence="5 6">Octanoyltransferase</fullName>
        <ecNumber evidence="5 6">2.3.1.181</ecNumber>
    </recommendedName>
    <alternativeName>
        <fullName evidence="5">Lipoate-protein ligase B</fullName>
    </alternativeName>
    <alternativeName>
        <fullName evidence="5">Lipoyl/octanoyl transferase</fullName>
    </alternativeName>
    <alternativeName>
        <fullName evidence="5">Octanoyl-[acyl-carrier-protein]-protein N-octanoyltransferase</fullName>
    </alternativeName>
</protein>
<feature type="site" description="Lowers pKa of active site Cys" evidence="5">
    <location>
        <position position="113"/>
    </location>
</feature>
<dbReference type="SUPFAM" id="SSF55681">
    <property type="entry name" value="Class II aaRS and biotin synthetases"/>
    <property type="match status" value="1"/>
</dbReference>
<dbReference type="PIRSF" id="PIRSF016262">
    <property type="entry name" value="LPLase"/>
    <property type="match status" value="1"/>
</dbReference>
<dbReference type="Pfam" id="PF21948">
    <property type="entry name" value="LplA-B_cat"/>
    <property type="match status" value="1"/>
</dbReference>
<feature type="active site" description="Acyl-thioester intermediate" evidence="5">
    <location>
        <position position="147"/>
    </location>
</feature>
<keyword evidence="3 5" id="KW-0012">Acyltransferase</keyword>
<keyword evidence="2 5" id="KW-0808">Transferase</keyword>
<dbReference type="Gene3D" id="3.30.930.10">
    <property type="entry name" value="Bira Bifunctional Protein, Domain 2"/>
    <property type="match status" value="1"/>
</dbReference>
<comment type="similarity">
    <text evidence="5 6">Belongs to the LipB family.</text>
</comment>
<comment type="pathway">
    <text evidence="1 5 6">Protein modification; protein lipoylation via endogenous pathway; protein N(6)-(lipoyl)lysine from octanoyl-[acyl-carrier-protein]: step 1/2.</text>
</comment>
<evidence type="ECO:0000313" key="9">
    <source>
        <dbReference type="Proteomes" id="UP001168167"/>
    </source>
</evidence>
<comment type="miscellaneous">
    <text evidence="5">In the reaction, the free carboxyl group of octanoic acid is attached via an amide linkage to the epsilon-amino group of a specific lysine residue of lipoyl domains of lipoate-dependent enzymes.</text>
</comment>
<evidence type="ECO:0000259" key="7">
    <source>
        <dbReference type="PROSITE" id="PS51733"/>
    </source>
</evidence>
<dbReference type="HAMAP" id="MF_00013">
    <property type="entry name" value="LipB"/>
    <property type="match status" value="1"/>
</dbReference>
<feature type="binding site" evidence="5">
    <location>
        <begin position="129"/>
        <end position="131"/>
    </location>
    <ligand>
        <name>substrate</name>
    </ligand>
</feature>
<dbReference type="InterPro" id="IPR000544">
    <property type="entry name" value="Octanoyltransferase"/>
</dbReference>
<name>A0ABT7QKX4_9GAMM</name>
<feature type="domain" description="BPL/LPL catalytic" evidence="7">
    <location>
        <begin position="10"/>
        <end position="185"/>
    </location>
</feature>
<dbReference type="GO" id="GO:0033819">
    <property type="term" value="F:lipoyl(octanoyl) transferase activity"/>
    <property type="evidence" value="ECO:0007669"/>
    <property type="project" value="UniProtKB-EC"/>
</dbReference>
<evidence type="ECO:0000256" key="1">
    <source>
        <dbReference type="ARBA" id="ARBA00004821"/>
    </source>
</evidence>
<keyword evidence="5" id="KW-0963">Cytoplasm</keyword>
<evidence type="ECO:0000313" key="8">
    <source>
        <dbReference type="EMBL" id="MDM5147060.1"/>
    </source>
</evidence>
<proteinExistence type="inferred from homology"/>
<dbReference type="Proteomes" id="UP001168167">
    <property type="component" value="Unassembled WGS sequence"/>
</dbReference>
<dbReference type="InterPro" id="IPR004143">
    <property type="entry name" value="BPL_LPL_catalytic"/>
</dbReference>
<evidence type="ECO:0000256" key="6">
    <source>
        <dbReference type="PIRNR" id="PIRNR016262"/>
    </source>
</evidence>
<dbReference type="PROSITE" id="PS01313">
    <property type="entry name" value="LIPB"/>
    <property type="match status" value="1"/>
</dbReference>
<dbReference type="NCBIfam" id="NF010922">
    <property type="entry name" value="PRK14342.1"/>
    <property type="match status" value="1"/>
</dbReference>
<comment type="caution">
    <text evidence="8">The sequence shown here is derived from an EMBL/GenBank/DDBJ whole genome shotgun (WGS) entry which is preliminary data.</text>
</comment>
<dbReference type="InterPro" id="IPR045864">
    <property type="entry name" value="aa-tRNA-synth_II/BPL/LPL"/>
</dbReference>
<gene>
    <name evidence="5 8" type="primary">lipB</name>
    <name evidence="8" type="ORF">NQX30_01500</name>
</gene>
<feature type="binding site" evidence="5">
    <location>
        <begin position="49"/>
        <end position="56"/>
    </location>
    <ligand>
        <name>substrate</name>
    </ligand>
</feature>
<keyword evidence="9" id="KW-1185">Reference proteome</keyword>
<evidence type="ECO:0000256" key="4">
    <source>
        <dbReference type="ARBA" id="ARBA00024732"/>
    </source>
</evidence>
<dbReference type="CDD" id="cd16444">
    <property type="entry name" value="LipB"/>
    <property type="match status" value="1"/>
</dbReference>